<evidence type="ECO:0000256" key="1">
    <source>
        <dbReference type="ARBA" id="ARBA00009219"/>
    </source>
</evidence>
<accession>A0A9P4QSR5</accession>
<dbReference type="AlphaFoldDB" id="A0A9P4QSR5"/>
<name>A0A9P4QSR5_9PLEO</name>
<evidence type="ECO:0000313" key="4">
    <source>
        <dbReference type="EMBL" id="KAF2730414.1"/>
    </source>
</evidence>
<sequence length="339" mass="36383">MEQTNVLVTGGTGFLGSEVVKKLVELRRYSVTVIDINPPSLGTQAFSTVRYVRANILSPTELAEVFAESQPAVVVHTAGIVPDGQARYSKSGKAAVFQVNVEGTRNVIQAAKECGARGLVFTSSVTVVVDEMGKDFVNADEEWPTGRATLVYGQSKALAEDLVLAANTSDFSTCALRAAPIFGPSDVIIPTLHALIPTSSFILGEGTNLVDFVYLSNIADAHVLAVQNLLNSGTTAGQAIFITNGEPITSRDLCLSVWKEFHHVPRWSISVPVGLAWWLGLFAEVVGWISGAEGSLSRGVVLDGSSTRYFSIRKARRLLGYDPRVSMPEAVKLTCQVRI</sequence>
<dbReference type="PANTHER" id="PTHR43245:SF51">
    <property type="entry name" value="SHORT CHAIN DEHYDROGENASE_REDUCTASE FAMILY 42E, MEMBER 2"/>
    <property type="match status" value="1"/>
</dbReference>
<dbReference type="InterPro" id="IPR036291">
    <property type="entry name" value="NAD(P)-bd_dom_sf"/>
</dbReference>
<proteinExistence type="inferred from homology"/>
<evidence type="ECO:0000259" key="3">
    <source>
        <dbReference type="Pfam" id="PF01073"/>
    </source>
</evidence>
<dbReference type="Proteomes" id="UP000799444">
    <property type="component" value="Unassembled WGS sequence"/>
</dbReference>
<dbReference type="Gene3D" id="3.40.50.720">
    <property type="entry name" value="NAD(P)-binding Rossmann-like Domain"/>
    <property type="match status" value="1"/>
</dbReference>
<gene>
    <name evidence="4" type="ORF">EJ04DRAFT_500546</name>
</gene>
<comment type="similarity">
    <text evidence="1">Belongs to the 3-beta-HSD family.</text>
</comment>
<evidence type="ECO:0000256" key="2">
    <source>
        <dbReference type="ARBA" id="ARBA00023002"/>
    </source>
</evidence>
<evidence type="ECO:0000313" key="5">
    <source>
        <dbReference type="Proteomes" id="UP000799444"/>
    </source>
</evidence>
<feature type="domain" description="3-beta hydroxysteroid dehydrogenase/isomerase" evidence="3">
    <location>
        <begin position="7"/>
        <end position="271"/>
    </location>
</feature>
<protein>
    <submittedName>
        <fullName evidence="4">C-3 sterol dehydrogenase/C-4 decarboxylase-like protein</fullName>
    </submittedName>
</protein>
<dbReference type="PANTHER" id="PTHR43245">
    <property type="entry name" value="BIFUNCTIONAL POLYMYXIN RESISTANCE PROTEIN ARNA"/>
    <property type="match status" value="1"/>
</dbReference>
<keyword evidence="5" id="KW-1185">Reference proteome</keyword>
<comment type="caution">
    <text evidence="4">The sequence shown here is derived from an EMBL/GenBank/DDBJ whole genome shotgun (WGS) entry which is preliminary data.</text>
</comment>
<dbReference type="GO" id="GO:0016616">
    <property type="term" value="F:oxidoreductase activity, acting on the CH-OH group of donors, NAD or NADP as acceptor"/>
    <property type="evidence" value="ECO:0007669"/>
    <property type="project" value="InterPro"/>
</dbReference>
<dbReference type="GO" id="GO:0006694">
    <property type="term" value="P:steroid biosynthetic process"/>
    <property type="evidence" value="ECO:0007669"/>
    <property type="project" value="InterPro"/>
</dbReference>
<reference evidence="4" key="1">
    <citation type="journal article" date="2020" name="Stud. Mycol.">
        <title>101 Dothideomycetes genomes: a test case for predicting lifestyles and emergence of pathogens.</title>
        <authorList>
            <person name="Haridas S."/>
            <person name="Albert R."/>
            <person name="Binder M."/>
            <person name="Bloem J."/>
            <person name="Labutti K."/>
            <person name="Salamov A."/>
            <person name="Andreopoulos B."/>
            <person name="Baker S."/>
            <person name="Barry K."/>
            <person name="Bills G."/>
            <person name="Bluhm B."/>
            <person name="Cannon C."/>
            <person name="Castanera R."/>
            <person name="Culley D."/>
            <person name="Daum C."/>
            <person name="Ezra D."/>
            <person name="Gonzalez J."/>
            <person name="Henrissat B."/>
            <person name="Kuo A."/>
            <person name="Liang C."/>
            <person name="Lipzen A."/>
            <person name="Lutzoni F."/>
            <person name="Magnuson J."/>
            <person name="Mondo S."/>
            <person name="Nolan M."/>
            <person name="Ohm R."/>
            <person name="Pangilinan J."/>
            <person name="Park H.-J."/>
            <person name="Ramirez L."/>
            <person name="Alfaro M."/>
            <person name="Sun H."/>
            <person name="Tritt A."/>
            <person name="Yoshinaga Y."/>
            <person name="Zwiers L.-H."/>
            <person name="Turgeon B."/>
            <person name="Goodwin S."/>
            <person name="Spatafora J."/>
            <person name="Crous P."/>
            <person name="Grigoriev I."/>
        </authorList>
    </citation>
    <scope>NUCLEOTIDE SEQUENCE</scope>
    <source>
        <strain evidence="4">CBS 125425</strain>
    </source>
</reference>
<dbReference type="InterPro" id="IPR050177">
    <property type="entry name" value="Lipid_A_modif_metabolic_enz"/>
</dbReference>
<dbReference type="OrthoDB" id="331544at2759"/>
<keyword evidence="2" id="KW-0560">Oxidoreductase</keyword>
<dbReference type="InterPro" id="IPR002225">
    <property type="entry name" value="3Beta_OHSteriod_DH/Estase"/>
</dbReference>
<dbReference type="EMBL" id="ML996218">
    <property type="protein sequence ID" value="KAF2730414.1"/>
    <property type="molecule type" value="Genomic_DNA"/>
</dbReference>
<dbReference type="Pfam" id="PF01073">
    <property type="entry name" value="3Beta_HSD"/>
    <property type="match status" value="1"/>
</dbReference>
<dbReference type="SUPFAM" id="SSF51735">
    <property type="entry name" value="NAD(P)-binding Rossmann-fold domains"/>
    <property type="match status" value="1"/>
</dbReference>
<organism evidence="4 5">
    <name type="scientific">Polyplosphaeria fusca</name>
    <dbReference type="NCBI Taxonomy" id="682080"/>
    <lineage>
        <taxon>Eukaryota</taxon>
        <taxon>Fungi</taxon>
        <taxon>Dikarya</taxon>
        <taxon>Ascomycota</taxon>
        <taxon>Pezizomycotina</taxon>
        <taxon>Dothideomycetes</taxon>
        <taxon>Pleosporomycetidae</taxon>
        <taxon>Pleosporales</taxon>
        <taxon>Tetraplosphaeriaceae</taxon>
        <taxon>Polyplosphaeria</taxon>
    </lineage>
</organism>